<reference evidence="1" key="1">
    <citation type="submission" date="2023-11" db="EMBL/GenBank/DDBJ databases">
        <title>The genome sequences of three competitors of mushroom-forming fungi.</title>
        <authorList>
            <person name="Beijen E."/>
            <person name="Ohm R.A."/>
        </authorList>
    </citation>
    <scope>NUCLEOTIDE SEQUENCE</scope>
    <source>
        <strain evidence="1">CBS 100526</strain>
    </source>
</reference>
<organism evidence="1 2">
    <name type="scientific">Trichoderma aggressivum f. europaeum</name>
    <dbReference type="NCBI Taxonomy" id="173218"/>
    <lineage>
        <taxon>Eukaryota</taxon>
        <taxon>Fungi</taxon>
        <taxon>Dikarya</taxon>
        <taxon>Ascomycota</taxon>
        <taxon>Pezizomycotina</taxon>
        <taxon>Sordariomycetes</taxon>
        <taxon>Hypocreomycetidae</taxon>
        <taxon>Hypocreales</taxon>
        <taxon>Hypocreaceae</taxon>
        <taxon>Trichoderma</taxon>
    </lineage>
</organism>
<gene>
    <name evidence="1" type="ORF">Triagg1_4738</name>
</gene>
<evidence type="ECO:0000313" key="2">
    <source>
        <dbReference type="Proteomes" id="UP001273209"/>
    </source>
</evidence>
<protein>
    <submittedName>
        <fullName evidence="1">Uncharacterized protein</fullName>
    </submittedName>
</protein>
<sequence length="99" mass="11522">MPTLLAQQFPAPVPNVRRSGTKALQDQAIARSQELRRLWELDQLPRLGFTDRLFMQWQTALKAAYTGFEMILDSPEERVPDAYKKHLLGQFPVRAKQLW</sequence>
<accession>A0AAE1M3B1</accession>
<name>A0AAE1M3B1_9HYPO</name>
<comment type="caution">
    <text evidence="1">The sequence shown here is derived from an EMBL/GenBank/DDBJ whole genome shotgun (WGS) entry which is preliminary data.</text>
</comment>
<keyword evidence="2" id="KW-1185">Reference proteome</keyword>
<evidence type="ECO:0000313" key="1">
    <source>
        <dbReference type="EMBL" id="KAK4075074.1"/>
    </source>
</evidence>
<dbReference type="EMBL" id="JAWRVG010000015">
    <property type="protein sequence ID" value="KAK4075074.1"/>
    <property type="molecule type" value="Genomic_DNA"/>
</dbReference>
<dbReference type="GeneID" id="87919079"/>
<dbReference type="AlphaFoldDB" id="A0AAE1M3B1"/>
<dbReference type="RefSeq" id="XP_062756318.1">
    <property type="nucleotide sequence ID" value="XM_062899174.1"/>
</dbReference>
<proteinExistence type="predicted"/>
<dbReference type="Proteomes" id="UP001273209">
    <property type="component" value="Unassembled WGS sequence"/>
</dbReference>